<dbReference type="EMBL" id="JABSTV010001253">
    <property type="protein sequence ID" value="KAH7944645.1"/>
    <property type="molecule type" value="Genomic_DNA"/>
</dbReference>
<comment type="caution">
    <text evidence="1">The sequence shown here is derived from an EMBL/GenBank/DDBJ whole genome shotgun (WGS) entry which is preliminary data.</text>
</comment>
<evidence type="ECO:0000313" key="2">
    <source>
        <dbReference type="Proteomes" id="UP000821837"/>
    </source>
</evidence>
<accession>A0A9D4PMC4</accession>
<reference evidence="1" key="2">
    <citation type="submission" date="2021-09" db="EMBL/GenBank/DDBJ databases">
        <authorList>
            <person name="Jia N."/>
            <person name="Wang J."/>
            <person name="Shi W."/>
            <person name="Du L."/>
            <person name="Sun Y."/>
            <person name="Zhan W."/>
            <person name="Jiang J."/>
            <person name="Wang Q."/>
            <person name="Zhang B."/>
            <person name="Ji P."/>
            <person name="Sakyi L.B."/>
            <person name="Cui X."/>
            <person name="Yuan T."/>
            <person name="Jiang B."/>
            <person name="Yang W."/>
            <person name="Lam T.T.-Y."/>
            <person name="Chang Q."/>
            <person name="Ding S."/>
            <person name="Wang X."/>
            <person name="Zhu J."/>
            <person name="Ruan X."/>
            <person name="Zhao L."/>
            <person name="Wei J."/>
            <person name="Que T."/>
            <person name="Du C."/>
            <person name="Cheng J."/>
            <person name="Dai P."/>
            <person name="Han X."/>
            <person name="Huang E."/>
            <person name="Gao Y."/>
            <person name="Liu J."/>
            <person name="Shao H."/>
            <person name="Ye R."/>
            <person name="Li L."/>
            <person name="Wei W."/>
            <person name="Wang X."/>
            <person name="Wang C."/>
            <person name="Huo Q."/>
            <person name="Li W."/>
            <person name="Guo W."/>
            <person name="Chen H."/>
            <person name="Chen S."/>
            <person name="Zhou L."/>
            <person name="Zhou L."/>
            <person name="Ni X."/>
            <person name="Tian J."/>
            <person name="Zhou Y."/>
            <person name="Sheng Y."/>
            <person name="Liu T."/>
            <person name="Pan Y."/>
            <person name="Xia L."/>
            <person name="Li J."/>
            <person name="Zhao F."/>
            <person name="Cao W."/>
        </authorList>
    </citation>
    <scope>NUCLEOTIDE SEQUENCE</scope>
    <source>
        <strain evidence="1">Rsan-2018</strain>
        <tissue evidence="1">Larvae</tissue>
    </source>
</reference>
<gene>
    <name evidence="1" type="ORF">HPB52_022971</name>
</gene>
<protein>
    <submittedName>
        <fullName evidence="1">Uncharacterized protein</fullName>
    </submittedName>
</protein>
<keyword evidence="2" id="KW-1185">Reference proteome</keyword>
<dbReference type="Proteomes" id="UP000821837">
    <property type="component" value="Unassembled WGS sequence"/>
</dbReference>
<proteinExistence type="predicted"/>
<sequence>MPETLNMVDTLLSMDANLLQGLRTQMHVHTSTLYKKGRTKCRLNEPFMPSNETRIVVPFSPTKDEAEKSYQESLRLRYEQMHDIVDGSNFDSTDEFLEYCYVKSDRDYIEILRADYVNKADRGTSDLQKSLMKILEKNPKIEYSAALRQLGKEMLEAV</sequence>
<name>A0A9D4PMC4_RHISA</name>
<organism evidence="1 2">
    <name type="scientific">Rhipicephalus sanguineus</name>
    <name type="common">Brown dog tick</name>
    <name type="synonym">Ixodes sanguineus</name>
    <dbReference type="NCBI Taxonomy" id="34632"/>
    <lineage>
        <taxon>Eukaryota</taxon>
        <taxon>Metazoa</taxon>
        <taxon>Ecdysozoa</taxon>
        <taxon>Arthropoda</taxon>
        <taxon>Chelicerata</taxon>
        <taxon>Arachnida</taxon>
        <taxon>Acari</taxon>
        <taxon>Parasitiformes</taxon>
        <taxon>Ixodida</taxon>
        <taxon>Ixodoidea</taxon>
        <taxon>Ixodidae</taxon>
        <taxon>Rhipicephalinae</taxon>
        <taxon>Rhipicephalus</taxon>
        <taxon>Rhipicephalus</taxon>
    </lineage>
</organism>
<evidence type="ECO:0000313" key="1">
    <source>
        <dbReference type="EMBL" id="KAH7944645.1"/>
    </source>
</evidence>
<reference evidence="1" key="1">
    <citation type="journal article" date="2020" name="Cell">
        <title>Large-Scale Comparative Analyses of Tick Genomes Elucidate Their Genetic Diversity and Vector Capacities.</title>
        <authorList>
            <consortium name="Tick Genome and Microbiome Consortium (TIGMIC)"/>
            <person name="Jia N."/>
            <person name="Wang J."/>
            <person name="Shi W."/>
            <person name="Du L."/>
            <person name="Sun Y."/>
            <person name="Zhan W."/>
            <person name="Jiang J.F."/>
            <person name="Wang Q."/>
            <person name="Zhang B."/>
            <person name="Ji P."/>
            <person name="Bell-Sakyi L."/>
            <person name="Cui X.M."/>
            <person name="Yuan T.T."/>
            <person name="Jiang B.G."/>
            <person name="Yang W.F."/>
            <person name="Lam T.T."/>
            <person name="Chang Q.C."/>
            <person name="Ding S.J."/>
            <person name="Wang X.J."/>
            <person name="Zhu J.G."/>
            <person name="Ruan X.D."/>
            <person name="Zhao L."/>
            <person name="Wei J.T."/>
            <person name="Ye R.Z."/>
            <person name="Que T.C."/>
            <person name="Du C.H."/>
            <person name="Zhou Y.H."/>
            <person name="Cheng J.X."/>
            <person name="Dai P.F."/>
            <person name="Guo W.B."/>
            <person name="Han X.H."/>
            <person name="Huang E.J."/>
            <person name="Li L.F."/>
            <person name="Wei W."/>
            <person name="Gao Y.C."/>
            <person name="Liu J.Z."/>
            <person name="Shao H.Z."/>
            <person name="Wang X."/>
            <person name="Wang C.C."/>
            <person name="Yang T.C."/>
            <person name="Huo Q.B."/>
            <person name="Li W."/>
            <person name="Chen H.Y."/>
            <person name="Chen S.E."/>
            <person name="Zhou L.G."/>
            <person name="Ni X.B."/>
            <person name="Tian J.H."/>
            <person name="Sheng Y."/>
            <person name="Liu T."/>
            <person name="Pan Y.S."/>
            <person name="Xia L.Y."/>
            <person name="Li J."/>
            <person name="Zhao F."/>
            <person name="Cao W.C."/>
        </authorList>
    </citation>
    <scope>NUCLEOTIDE SEQUENCE</scope>
    <source>
        <strain evidence="1">Rsan-2018</strain>
    </source>
</reference>
<dbReference type="AlphaFoldDB" id="A0A9D4PMC4"/>
<dbReference type="VEuPathDB" id="VectorBase:RSAN_054277"/>